<protein>
    <submittedName>
        <fullName evidence="2">Uncharacterized protein</fullName>
    </submittedName>
</protein>
<gene>
    <name evidence="2" type="ORF">TPSB3V08_LOCUS13379</name>
</gene>
<evidence type="ECO:0000256" key="1">
    <source>
        <dbReference type="SAM" id="MobiDB-lite"/>
    </source>
</evidence>
<dbReference type="EMBL" id="OD025377">
    <property type="protein sequence ID" value="CAD7419964.1"/>
    <property type="molecule type" value="Genomic_DNA"/>
</dbReference>
<dbReference type="AlphaFoldDB" id="A0A7R9DSF6"/>
<sequence>MIGDWSRTSQRARRRDLPSSAGPRVQERAVTSHQALTNPTYLQLLYLVCDCLEHGDPERIRHELWPLCCCFRHHSGDLHRSSVPINSSS</sequence>
<name>A0A7R9DSF6_TIMPO</name>
<proteinExistence type="predicted"/>
<organism evidence="2">
    <name type="scientific">Timema poppense</name>
    <name type="common">Walking stick</name>
    <dbReference type="NCBI Taxonomy" id="170557"/>
    <lineage>
        <taxon>Eukaryota</taxon>
        <taxon>Metazoa</taxon>
        <taxon>Ecdysozoa</taxon>
        <taxon>Arthropoda</taxon>
        <taxon>Hexapoda</taxon>
        <taxon>Insecta</taxon>
        <taxon>Pterygota</taxon>
        <taxon>Neoptera</taxon>
        <taxon>Polyneoptera</taxon>
        <taxon>Phasmatodea</taxon>
        <taxon>Timematodea</taxon>
        <taxon>Timematoidea</taxon>
        <taxon>Timematidae</taxon>
        <taxon>Timema</taxon>
    </lineage>
</organism>
<reference evidence="2" key="1">
    <citation type="submission" date="2020-11" db="EMBL/GenBank/DDBJ databases">
        <authorList>
            <person name="Tran Van P."/>
        </authorList>
    </citation>
    <scope>NUCLEOTIDE SEQUENCE</scope>
</reference>
<feature type="region of interest" description="Disordered" evidence="1">
    <location>
        <begin position="1"/>
        <end position="31"/>
    </location>
</feature>
<evidence type="ECO:0000313" key="2">
    <source>
        <dbReference type="EMBL" id="CAD7419964.1"/>
    </source>
</evidence>
<accession>A0A7R9DSF6</accession>